<name>A0A8H8D7L9_AJECA</name>
<sequence>MNAFNSACSLPIHTASSQISIVDGTFPGFTSISASVQQLLAGLWFLNTQKVPFNVFAFSHSPLSPLSRLSPLSPLSPHINDLEAPTDLNIDGSIGHGLNNPTPKLYFSLKTSYHPSPQHPHPID</sequence>
<accession>A0A8H8D7L9</accession>
<dbReference type="EMBL" id="JAEVHI010000001">
    <property type="protein sequence ID" value="KAG5304985.1"/>
    <property type="molecule type" value="Genomic_DNA"/>
</dbReference>
<dbReference type="VEuPathDB" id="FungiDB:I7I52_03505"/>
<organism evidence="1 2">
    <name type="scientific">Ajellomyces capsulatus</name>
    <name type="common">Darling's disease fungus</name>
    <name type="synonym">Histoplasma capsulatum</name>
    <dbReference type="NCBI Taxonomy" id="5037"/>
    <lineage>
        <taxon>Eukaryota</taxon>
        <taxon>Fungi</taxon>
        <taxon>Dikarya</taxon>
        <taxon>Ascomycota</taxon>
        <taxon>Pezizomycotina</taxon>
        <taxon>Eurotiomycetes</taxon>
        <taxon>Eurotiomycetidae</taxon>
        <taxon>Onygenales</taxon>
        <taxon>Ajellomycetaceae</taxon>
        <taxon>Histoplasma</taxon>
    </lineage>
</organism>
<reference evidence="1 2" key="1">
    <citation type="submission" date="2021-01" db="EMBL/GenBank/DDBJ databases">
        <title>Chromosome-level genome assembly of a human fungal pathogen reveals clustering of transcriptionally co-regulated genes.</title>
        <authorList>
            <person name="Voorhies M."/>
            <person name="Cohen S."/>
            <person name="Shea T.P."/>
            <person name="Petrus S."/>
            <person name="Munoz J.F."/>
            <person name="Poplawski S."/>
            <person name="Goldman W.E."/>
            <person name="Michael T."/>
            <person name="Cuomo C.A."/>
            <person name="Sil A."/>
            <person name="Beyhan S."/>
        </authorList>
    </citation>
    <scope>NUCLEOTIDE SEQUENCE [LARGE SCALE GENOMIC DNA]</scope>
    <source>
        <strain evidence="1 2">G184AR</strain>
    </source>
</reference>
<proteinExistence type="predicted"/>
<gene>
    <name evidence="1" type="ORF">I7I52_03505</name>
</gene>
<protein>
    <submittedName>
        <fullName evidence="1">Uncharacterized protein</fullName>
    </submittedName>
</protein>
<dbReference type="OrthoDB" id="10251412at2759"/>
<dbReference type="AlphaFoldDB" id="A0A8H8D7L9"/>
<dbReference type="Proteomes" id="UP000670092">
    <property type="component" value="Unassembled WGS sequence"/>
</dbReference>
<evidence type="ECO:0000313" key="1">
    <source>
        <dbReference type="EMBL" id="KAG5304985.1"/>
    </source>
</evidence>
<comment type="caution">
    <text evidence="1">The sequence shown here is derived from an EMBL/GenBank/DDBJ whole genome shotgun (WGS) entry which is preliminary data.</text>
</comment>
<evidence type="ECO:0000313" key="2">
    <source>
        <dbReference type="Proteomes" id="UP000670092"/>
    </source>
</evidence>